<reference evidence="11" key="1">
    <citation type="journal article" date="2019" name="Int. J. Syst. Evol. Microbiol.">
        <title>The Global Catalogue of Microorganisms (GCM) 10K type strain sequencing project: providing services to taxonomists for standard genome sequencing and annotation.</title>
        <authorList>
            <consortium name="The Broad Institute Genomics Platform"/>
            <consortium name="The Broad Institute Genome Sequencing Center for Infectious Disease"/>
            <person name="Wu L."/>
            <person name="Ma J."/>
        </authorList>
    </citation>
    <scope>NUCLEOTIDE SEQUENCE [LARGE SCALE GENOMIC DNA]</scope>
    <source>
        <strain evidence="11">KCTC 42423</strain>
    </source>
</reference>
<keyword evidence="4 10" id="KW-0808">Transferase</keyword>
<dbReference type="RefSeq" id="WP_176026901.1">
    <property type="nucleotide sequence ID" value="NZ_JBHSJV010000001.1"/>
</dbReference>
<dbReference type="PANTHER" id="PTHR33908:SF3">
    <property type="entry name" value="UNDECAPRENYL PHOSPHATE-ALPHA-4-AMINO-4-DEOXY-L-ARABINOSE ARABINOSYL TRANSFERASE"/>
    <property type="match status" value="1"/>
</dbReference>
<keyword evidence="7 8" id="KW-0472">Membrane</keyword>
<dbReference type="EC" id="2.4.-.-" evidence="10"/>
<evidence type="ECO:0000256" key="2">
    <source>
        <dbReference type="ARBA" id="ARBA00022475"/>
    </source>
</evidence>
<dbReference type="InterPro" id="IPR050297">
    <property type="entry name" value="LipidA_mod_glycosyltrf_83"/>
</dbReference>
<evidence type="ECO:0000256" key="1">
    <source>
        <dbReference type="ARBA" id="ARBA00004651"/>
    </source>
</evidence>
<evidence type="ECO:0000256" key="8">
    <source>
        <dbReference type="SAM" id="Phobius"/>
    </source>
</evidence>
<feature type="transmembrane region" description="Helical" evidence="8">
    <location>
        <begin position="327"/>
        <end position="347"/>
    </location>
</feature>
<dbReference type="PANTHER" id="PTHR33908">
    <property type="entry name" value="MANNOSYLTRANSFERASE YKCB-RELATED"/>
    <property type="match status" value="1"/>
</dbReference>
<dbReference type="Pfam" id="PF13231">
    <property type="entry name" value="PMT_2"/>
    <property type="match status" value="1"/>
</dbReference>
<name>A0ABW5NFA4_9FLAO</name>
<dbReference type="GO" id="GO:0016757">
    <property type="term" value="F:glycosyltransferase activity"/>
    <property type="evidence" value="ECO:0007669"/>
    <property type="project" value="UniProtKB-KW"/>
</dbReference>
<evidence type="ECO:0000256" key="3">
    <source>
        <dbReference type="ARBA" id="ARBA00022676"/>
    </source>
</evidence>
<evidence type="ECO:0000256" key="7">
    <source>
        <dbReference type="ARBA" id="ARBA00023136"/>
    </source>
</evidence>
<evidence type="ECO:0000313" key="10">
    <source>
        <dbReference type="EMBL" id="MFD2593689.1"/>
    </source>
</evidence>
<feature type="transmembrane region" description="Helical" evidence="8">
    <location>
        <begin position="216"/>
        <end position="234"/>
    </location>
</feature>
<sequence>MMSLLLIKLNTIINYRYLAGLIFLVSVFVCAFNIGGYAIYILDEAKNSEAAREMLLHGMLYKPTFNNILRTDKPPLHYFFMILGYKIFGVGAFGARFFSSIFGGLTLLITYLFLSKVKHRHFALVAVFVLLSSLFFIQEFHLSVPDPYLIFFLSAALFSFYLFYGEKKKKWLWLFYLSLGLGILTKGPVSILLPGGIVFLFLLFRKELTFSNIKEIEPIVGLGGVLLISAPWFYMAHITTEGEWTKGFFIGHNLNRFGTEMEGHGGGYGMIFLFVILGLLPFSVFLPQSLVHAWKHRKKDPLILFSLVVTSVFILFFSMSSTKLPNYPMPCYPFISIMITAFFLEVYKKRDKKVLSVGLWGLLILCILLPVAGYIVLRIEKQLVGVQGHALFLLIVTFGAIIGFWFYKKDKIIKSFLFFGGSWIVQGMVLFGVVFPKLIAQSPVVLAKKVIDKNTDVLVYKRFDASFPINFHKTYAVVNTVEEVVAFLNNNPNGVVMTNKRGAKETLGILESAEIMMEQKALFENHTTLILRKKRD</sequence>
<accession>A0ABW5NFA4</accession>
<comment type="subcellular location">
    <subcellularLocation>
        <location evidence="1">Cell membrane</location>
        <topology evidence="1">Multi-pass membrane protein</topology>
    </subcellularLocation>
</comment>
<keyword evidence="6 8" id="KW-1133">Transmembrane helix</keyword>
<comment type="caution">
    <text evidence="10">The sequence shown here is derived from an EMBL/GenBank/DDBJ whole genome shotgun (WGS) entry which is preliminary data.</text>
</comment>
<feature type="domain" description="Glycosyltransferase RgtA/B/C/D-like" evidence="9">
    <location>
        <begin position="72"/>
        <end position="234"/>
    </location>
</feature>
<feature type="transmembrane region" description="Helical" evidence="8">
    <location>
        <begin position="87"/>
        <end position="114"/>
    </location>
</feature>
<feature type="transmembrane region" description="Helical" evidence="8">
    <location>
        <begin position="120"/>
        <end position="137"/>
    </location>
</feature>
<feature type="transmembrane region" description="Helical" evidence="8">
    <location>
        <begin position="354"/>
        <end position="377"/>
    </location>
</feature>
<evidence type="ECO:0000259" key="9">
    <source>
        <dbReference type="Pfam" id="PF13231"/>
    </source>
</evidence>
<feature type="transmembrane region" description="Helical" evidence="8">
    <location>
        <begin position="268"/>
        <end position="290"/>
    </location>
</feature>
<keyword evidence="3 10" id="KW-0328">Glycosyltransferase</keyword>
<dbReference type="EMBL" id="JBHULX010000048">
    <property type="protein sequence ID" value="MFD2593689.1"/>
    <property type="molecule type" value="Genomic_DNA"/>
</dbReference>
<evidence type="ECO:0000256" key="6">
    <source>
        <dbReference type="ARBA" id="ARBA00022989"/>
    </source>
</evidence>
<feature type="transmembrane region" description="Helical" evidence="8">
    <location>
        <begin position="149"/>
        <end position="165"/>
    </location>
</feature>
<evidence type="ECO:0000256" key="4">
    <source>
        <dbReference type="ARBA" id="ARBA00022679"/>
    </source>
</evidence>
<keyword evidence="2" id="KW-1003">Cell membrane</keyword>
<keyword evidence="5 8" id="KW-0812">Transmembrane</keyword>
<feature type="transmembrane region" description="Helical" evidence="8">
    <location>
        <begin position="416"/>
        <end position="435"/>
    </location>
</feature>
<protein>
    <submittedName>
        <fullName evidence="10">ArnT family glycosyltransferase</fullName>
        <ecNumber evidence="10">2.4.-.-</ecNumber>
    </submittedName>
</protein>
<dbReference type="InterPro" id="IPR038731">
    <property type="entry name" value="RgtA/B/C-like"/>
</dbReference>
<feature type="transmembrane region" description="Helical" evidence="8">
    <location>
        <begin position="302"/>
        <end position="321"/>
    </location>
</feature>
<proteinExistence type="predicted"/>
<evidence type="ECO:0000256" key="5">
    <source>
        <dbReference type="ARBA" id="ARBA00022692"/>
    </source>
</evidence>
<feature type="transmembrane region" description="Helical" evidence="8">
    <location>
        <begin position="20"/>
        <end position="42"/>
    </location>
</feature>
<feature type="transmembrane region" description="Helical" evidence="8">
    <location>
        <begin position="389"/>
        <end position="407"/>
    </location>
</feature>
<evidence type="ECO:0000313" key="11">
    <source>
        <dbReference type="Proteomes" id="UP001597459"/>
    </source>
</evidence>
<feature type="transmembrane region" description="Helical" evidence="8">
    <location>
        <begin position="171"/>
        <end position="204"/>
    </location>
</feature>
<organism evidence="10 11">
    <name type="scientific">Aquimarina hainanensis</name>
    <dbReference type="NCBI Taxonomy" id="1578017"/>
    <lineage>
        <taxon>Bacteria</taxon>
        <taxon>Pseudomonadati</taxon>
        <taxon>Bacteroidota</taxon>
        <taxon>Flavobacteriia</taxon>
        <taxon>Flavobacteriales</taxon>
        <taxon>Flavobacteriaceae</taxon>
        <taxon>Aquimarina</taxon>
    </lineage>
</organism>
<gene>
    <name evidence="10" type="ORF">ACFSTE_22815</name>
</gene>
<dbReference type="Proteomes" id="UP001597459">
    <property type="component" value="Unassembled WGS sequence"/>
</dbReference>
<keyword evidence="11" id="KW-1185">Reference proteome</keyword>